<protein>
    <submittedName>
        <fullName evidence="2">Uncharacterized protein</fullName>
    </submittedName>
</protein>
<keyword evidence="1" id="KW-0812">Transmembrane</keyword>
<feature type="transmembrane region" description="Helical" evidence="1">
    <location>
        <begin position="12"/>
        <end position="39"/>
    </location>
</feature>
<sequence length="73" mass="8398">MNEITWADLNELAISVVLPKIAVPIFFVFSSLALLRFIFSKVGYINKYFNDKTNSLNIILNYISTYKNESCNN</sequence>
<keyword evidence="1" id="KW-0472">Membrane</keyword>
<evidence type="ECO:0000256" key="1">
    <source>
        <dbReference type="SAM" id="Phobius"/>
    </source>
</evidence>
<dbReference type="EMBL" id="BARW01027381">
    <property type="protein sequence ID" value="GAJ15247.1"/>
    <property type="molecule type" value="Genomic_DNA"/>
</dbReference>
<gene>
    <name evidence="2" type="ORF">S12H4_44442</name>
</gene>
<keyword evidence="1" id="KW-1133">Transmembrane helix</keyword>
<organism evidence="2">
    <name type="scientific">marine sediment metagenome</name>
    <dbReference type="NCBI Taxonomy" id="412755"/>
    <lineage>
        <taxon>unclassified sequences</taxon>
        <taxon>metagenomes</taxon>
        <taxon>ecological metagenomes</taxon>
    </lineage>
</organism>
<name>X1VCZ4_9ZZZZ</name>
<reference evidence="2" key="1">
    <citation type="journal article" date="2014" name="Front. Microbiol.">
        <title>High frequency of phylogenetically diverse reductive dehalogenase-homologous genes in deep subseafloor sedimentary metagenomes.</title>
        <authorList>
            <person name="Kawai M."/>
            <person name="Futagami T."/>
            <person name="Toyoda A."/>
            <person name="Takaki Y."/>
            <person name="Nishi S."/>
            <person name="Hori S."/>
            <person name="Arai W."/>
            <person name="Tsubouchi T."/>
            <person name="Morono Y."/>
            <person name="Uchiyama I."/>
            <person name="Ito T."/>
            <person name="Fujiyama A."/>
            <person name="Inagaki F."/>
            <person name="Takami H."/>
        </authorList>
    </citation>
    <scope>NUCLEOTIDE SEQUENCE</scope>
    <source>
        <strain evidence="2">Expedition CK06-06</strain>
    </source>
</reference>
<dbReference type="AlphaFoldDB" id="X1VCZ4"/>
<proteinExistence type="predicted"/>
<comment type="caution">
    <text evidence="2">The sequence shown here is derived from an EMBL/GenBank/DDBJ whole genome shotgun (WGS) entry which is preliminary data.</text>
</comment>
<accession>X1VCZ4</accession>
<evidence type="ECO:0000313" key="2">
    <source>
        <dbReference type="EMBL" id="GAJ15247.1"/>
    </source>
</evidence>